<name>A0A645ENI0_9ZZZZ</name>
<evidence type="ECO:0000259" key="2">
    <source>
        <dbReference type="Pfam" id="PF00892"/>
    </source>
</evidence>
<comment type="caution">
    <text evidence="3">The sequence shown here is derived from an EMBL/GenBank/DDBJ whole genome shotgun (WGS) entry which is preliminary data.</text>
</comment>
<accession>A0A645ENI0</accession>
<organism evidence="3">
    <name type="scientific">bioreactor metagenome</name>
    <dbReference type="NCBI Taxonomy" id="1076179"/>
    <lineage>
        <taxon>unclassified sequences</taxon>
        <taxon>metagenomes</taxon>
        <taxon>ecological metagenomes</taxon>
    </lineage>
</organism>
<dbReference type="AlphaFoldDB" id="A0A645ENI0"/>
<dbReference type="Pfam" id="PF00892">
    <property type="entry name" value="EamA"/>
    <property type="match status" value="1"/>
</dbReference>
<gene>
    <name evidence="3" type="ORF">SDC9_150040</name>
</gene>
<feature type="transmembrane region" description="Helical" evidence="1">
    <location>
        <begin position="63"/>
        <end position="83"/>
    </location>
</feature>
<dbReference type="GO" id="GO:0016020">
    <property type="term" value="C:membrane"/>
    <property type="evidence" value="ECO:0007669"/>
    <property type="project" value="InterPro"/>
</dbReference>
<feature type="domain" description="EamA" evidence="2">
    <location>
        <begin position="4"/>
        <end position="106"/>
    </location>
</feature>
<sequence>MKYWIAFLSVLSAVIAQVLMKNASLNDLYSKRWIVFILISLIVYGLAFILQSYVFRLFPLSKIAPPSAIAVMILVFCSGAIFFGESIQIKQIAGVILGAISIYLIMT</sequence>
<evidence type="ECO:0000313" key="3">
    <source>
        <dbReference type="EMBL" id="MPN02822.1"/>
    </source>
</evidence>
<evidence type="ECO:0000256" key="1">
    <source>
        <dbReference type="SAM" id="Phobius"/>
    </source>
</evidence>
<dbReference type="Gene3D" id="1.10.3730.20">
    <property type="match status" value="1"/>
</dbReference>
<reference evidence="3" key="1">
    <citation type="submission" date="2019-08" db="EMBL/GenBank/DDBJ databases">
        <authorList>
            <person name="Kucharzyk K."/>
            <person name="Murdoch R.W."/>
            <person name="Higgins S."/>
            <person name="Loffler F."/>
        </authorList>
    </citation>
    <scope>NUCLEOTIDE SEQUENCE</scope>
</reference>
<feature type="transmembrane region" description="Helical" evidence="1">
    <location>
        <begin position="32"/>
        <end position="51"/>
    </location>
</feature>
<dbReference type="InterPro" id="IPR000620">
    <property type="entry name" value="EamA_dom"/>
</dbReference>
<dbReference type="SUPFAM" id="SSF103481">
    <property type="entry name" value="Multidrug resistance efflux transporter EmrE"/>
    <property type="match status" value="1"/>
</dbReference>
<keyword evidence="1" id="KW-0812">Transmembrane</keyword>
<protein>
    <recommendedName>
        <fullName evidence="2">EamA domain-containing protein</fullName>
    </recommendedName>
</protein>
<dbReference type="EMBL" id="VSSQ01048776">
    <property type="protein sequence ID" value="MPN02822.1"/>
    <property type="molecule type" value="Genomic_DNA"/>
</dbReference>
<keyword evidence="1" id="KW-0472">Membrane</keyword>
<keyword evidence="1" id="KW-1133">Transmembrane helix</keyword>
<proteinExistence type="predicted"/>
<dbReference type="InterPro" id="IPR037185">
    <property type="entry name" value="EmrE-like"/>
</dbReference>